<feature type="compositionally biased region" description="Low complexity" evidence="1">
    <location>
        <begin position="87"/>
        <end position="103"/>
    </location>
</feature>
<feature type="transmembrane region" description="Helical" evidence="2">
    <location>
        <begin position="16"/>
        <end position="38"/>
    </location>
</feature>
<evidence type="ECO:0000256" key="1">
    <source>
        <dbReference type="SAM" id="MobiDB-lite"/>
    </source>
</evidence>
<accession>A0A1F7J976</accession>
<dbReference type="AlphaFoldDB" id="A0A1F7J976"/>
<reference evidence="3 4" key="1">
    <citation type="journal article" date="2016" name="Nat. Commun.">
        <title>Thousands of microbial genomes shed light on interconnected biogeochemical processes in an aquifer system.</title>
        <authorList>
            <person name="Anantharaman K."/>
            <person name="Brown C.T."/>
            <person name="Hug L.A."/>
            <person name="Sharon I."/>
            <person name="Castelle C.J."/>
            <person name="Probst A.J."/>
            <person name="Thomas B.C."/>
            <person name="Singh A."/>
            <person name="Wilkins M.J."/>
            <person name="Karaoz U."/>
            <person name="Brodie E.L."/>
            <person name="Williams K.H."/>
            <person name="Hubbard S.S."/>
            <person name="Banfield J.F."/>
        </authorList>
    </citation>
    <scope>NUCLEOTIDE SEQUENCE [LARGE SCALE GENOMIC DNA]</scope>
</reference>
<feature type="region of interest" description="Disordered" evidence="1">
    <location>
        <begin position="86"/>
        <end position="141"/>
    </location>
</feature>
<keyword evidence="2" id="KW-0472">Membrane</keyword>
<keyword evidence="2" id="KW-0812">Transmembrane</keyword>
<comment type="caution">
    <text evidence="3">The sequence shown here is derived from an EMBL/GenBank/DDBJ whole genome shotgun (WGS) entry which is preliminary data.</text>
</comment>
<evidence type="ECO:0000313" key="4">
    <source>
        <dbReference type="Proteomes" id="UP000178914"/>
    </source>
</evidence>
<sequence length="821" mass="89639">MDSFPEKLRALSHNKYFAFAAVIFFAFLTALVFAVFALQSPNSSDPDAIRTAIQKDSPYLTPLKPAPSPASALDKLVSILTGKKIDTTSSSSQPTQNSPQTAQKSATALPSQSTAQGQTQAPSTFDATIPSRMGPDAGSAPSISIKRHILVTKLPDKPSAVNIHQLKTDYATDDIKAFAYKLGFVNIDAVEKGAKLTQLYDIDNKHYLALNAASGRFSYLSQTGFHPERQASTPMQMAKYLLLQLGIDDPSIKPYATYKRKGDADNYIYIELHRDWQNFGGPIMNPVGMLNMKENSDVADTKLGALQDFPLANQNIIETSDNTDGFARRDDFNTITVKYQPVEGKVYGISSNVPLILQSENVPDDAVKTPTQAYQDYVAGKTTLAITGPSGTGSVSLPDVYSNNAASAQSVDVTDAEVMYVSSPSTTPQWWCPVYLFRSFGKVQTGFDVQFVHTVPAVQDARCEAAVLGATTQRLLAQQPATPTSGVPVTQVAKDTKAGSSLQYGTVEFVYQVVIDTPVNQCPVNLNHAQKIAETSDTVEYIMWQDRNRSEVTPGNRYIPRSWYYVVKKKAGSQLELTSLSPTKTKAQLLQLRVDLVGECTIGSSSECPLPRDLSGLETVTCQFITTGSPWIYVYPDSTVRTKVALGSDVPVAYAQPAFTSGYAWEGTALPSGHLELDSGLQAQALHWEYDTTAMRALYAPFTDPDQPGFVVETDQLKSFTAELAHRIGLNTLETQNLLSELERSSSKFTTPFVKIAFVPQEFLSTRVPLYVSPQPDSLSRIYLELTGLTTYPRLPLPELPSLTRNGSTVVEVGLVITSYN</sequence>
<dbReference type="STRING" id="1802068.A3B02_02780"/>
<proteinExistence type="predicted"/>
<keyword evidence="2" id="KW-1133">Transmembrane helix</keyword>
<protein>
    <submittedName>
        <fullName evidence="3">Uncharacterized protein</fullName>
    </submittedName>
</protein>
<feature type="compositionally biased region" description="Polar residues" evidence="1">
    <location>
        <begin position="104"/>
        <end position="126"/>
    </location>
</feature>
<organism evidence="3 4">
    <name type="scientific">Candidatus Roizmanbacteria bacterium RIFCSPLOWO2_01_FULL_42_14</name>
    <dbReference type="NCBI Taxonomy" id="1802068"/>
    <lineage>
        <taxon>Bacteria</taxon>
        <taxon>Candidatus Roizmaniibacteriota</taxon>
    </lineage>
</organism>
<dbReference type="EMBL" id="MGAS01000012">
    <property type="protein sequence ID" value="OGK52141.1"/>
    <property type="molecule type" value="Genomic_DNA"/>
</dbReference>
<evidence type="ECO:0000313" key="3">
    <source>
        <dbReference type="EMBL" id="OGK52141.1"/>
    </source>
</evidence>
<gene>
    <name evidence="3" type="ORF">A3B02_02780</name>
</gene>
<evidence type="ECO:0000256" key="2">
    <source>
        <dbReference type="SAM" id="Phobius"/>
    </source>
</evidence>
<dbReference type="Proteomes" id="UP000178914">
    <property type="component" value="Unassembled WGS sequence"/>
</dbReference>
<name>A0A1F7J976_9BACT</name>